<accession>A0A0L6VTA0</accession>
<dbReference type="AlphaFoldDB" id="A0A0L6VTA0"/>
<evidence type="ECO:0000313" key="2">
    <source>
        <dbReference type="Proteomes" id="UP000037035"/>
    </source>
</evidence>
<reference evidence="1 2" key="1">
    <citation type="submission" date="2015-08" db="EMBL/GenBank/DDBJ databases">
        <title>Next Generation Sequencing and Analysis of the Genome of Puccinia sorghi L Schw, the Causal Agent of Maize Common Rust.</title>
        <authorList>
            <person name="Rochi L."/>
            <person name="Burguener G."/>
            <person name="Darino M."/>
            <person name="Turjanski A."/>
            <person name="Kreff E."/>
            <person name="Dieguez M.J."/>
            <person name="Sacco F."/>
        </authorList>
    </citation>
    <scope>NUCLEOTIDE SEQUENCE [LARGE SCALE GENOMIC DNA]</scope>
    <source>
        <strain evidence="1 2">RO10H11247</strain>
    </source>
</reference>
<dbReference type="VEuPathDB" id="FungiDB:VP01_1144g5"/>
<dbReference type="Proteomes" id="UP000037035">
    <property type="component" value="Unassembled WGS sequence"/>
</dbReference>
<proteinExistence type="predicted"/>
<keyword evidence="2" id="KW-1185">Reference proteome</keyword>
<dbReference type="EMBL" id="LAVV01001610">
    <property type="protein sequence ID" value="KNZ63435.1"/>
    <property type="molecule type" value="Genomic_DNA"/>
</dbReference>
<organism evidence="1 2">
    <name type="scientific">Puccinia sorghi</name>
    <dbReference type="NCBI Taxonomy" id="27349"/>
    <lineage>
        <taxon>Eukaryota</taxon>
        <taxon>Fungi</taxon>
        <taxon>Dikarya</taxon>
        <taxon>Basidiomycota</taxon>
        <taxon>Pucciniomycotina</taxon>
        <taxon>Pucciniomycetes</taxon>
        <taxon>Pucciniales</taxon>
        <taxon>Pucciniaceae</taxon>
        <taxon>Puccinia</taxon>
    </lineage>
</organism>
<name>A0A0L6VTA0_9BASI</name>
<comment type="caution">
    <text evidence="1">The sequence shown here is derived from an EMBL/GenBank/DDBJ whole genome shotgun (WGS) entry which is preliminary data.</text>
</comment>
<evidence type="ECO:0000313" key="1">
    <source>
        <dbReference type="EMBL" id="KNZ63435.1"/>
    </source>
</evidence>
<gene>
    <name evidence="1" type="ORF">VP01_1144g5</name>
</gene>
<protein>
    <submittedName>
        <fullName evidence="1">Uncharacterized protein</fullName>
    </submittedName>
</protein>
<sequence>MWWRILTILRASCSNATKPTLNATNKSSNKEYLAKYKDNKAPPHTSTHDQKANLLEGVAKCILKGLATDNGNLNIIGWSLLMVRIISQLQLSLSQNQIKNTKNKIQDVYV</sequence>